<evidence type="ECO:0000313" key="2">
    <source>
        <dbReference type="Proteomes" id="UP000009229"/>
    </source>
</evidence>
<dbReference type="AlphaFoldDB" id="A0AAU8PZE2"/>
<protein>
    <submittedName>
        <fullName evidence="1">Uncharacterized protein</fullName>
    </submittedName>
</protein>
<organism evidence="1 2">
    <name type="scientific">Desulfofundulus kuznetsovii (strain DSM 6115 / VKM B-1805 / 17)</name>
    <name type="common">Desulfotomaculum kuznetsovii</name>
    <dbReference type="NCBI Taxonomy" id="760568"/>
    <lineage>
        <taxon>Bacteria</taxon>
        <taxon>Bacillati</taxon>
        <taxon>Bacillota</taxon>
        <taxon>Clostridia</taxon>
        <taxon>Eubacteriales</taxon>
        <taxon>Peptococcaceae</taxon>
        <taxon>Desulfofundulus</taxon>
    </lineage>
</organism>
<evidence type="ECO:0000313" key="1">
    <source>
        <dbReference type="EMBL" id="AEG16734.1"/>
    </source>
</evidence>
<sequence>MEQVDETRRRQRLTAVVKDARKLLAFPGKQDSLHPAVECRRTILQRLLYENVIPHENSGHRLIKRTTIFKGGCIYPECTPT</sequence>
<accession>A0AAU8PZE2</accession>
<proteinExistence type="predicted"/>
<reference evidence="2" key="1">
    <citation type="submission" date="2011-05" db="EMBL/GenBank/DDBJ databases">
        <title>Complete sequence of Desulfotomaculum kuznetsovii DSM 6115.</title>
        <authorList>
            <person name="Lucas S."/>
            <person name="Han J."/>
            <person name="Lapidus A."/>
            <person name="Cheng J.-F."/>
            <person name="Goodwin L."/>
            <person name="Pitluck S."/>
            <person name="Peters L."/>
            <person name="Mikhailova N."/>
            <person name="Lu M."/>
            <person name="Saunders E."/>
            <person name="Han C."/>
            <person name="Tapia R."/>
            <person name="Land M."/>
            <person name="Hauser L."/>
            <person name="Kyrpides N."/>
            <person name="Ivanova N."/>
            <person name="Pagani I."/>
            <person name="Nazina T."/>
            <person name="Ivanova A."/>
            <person name="Parshina S."/>
            <person name="Kuever J."/>
            <person name="Muyzer G."/>
            <person name="Plugge C."/>
            <person name="Stams A."/>
            <person name="Woyke T."/>
        </authorList>
    </citation>
    <scope>NUCLEOTIDE SEQUENCE [LARGE SCALE GENOMIC DNA]</scope>
    <source>
        <strain evidence="2">DSM 6115 / VKM B-1805 / 17</strain>
    </source>
</reference>
<dbReference type="EMBL" id="CP002770">
    <property type="protein sequence ID" value="AEG16734.1"/>
    <property type="molecule type" value="Genomic_DNA"/>
</dbReference>
<dbReference type="Proteomes" id="UP000009229">
    <property type="component" value="Chromosome"/>
</dbReference>
<dbReference type="KEGG" id="dku:Desku_3245"/>
<gene>
    <name evidence="1" type="ordered locus">Desku_3245</name>
</gene>
<dbReference type="RefSeq" id="WP_013824240.1">
    <property type="nucleotide sequence ID" value="NC_015573.1"/>
</dbReference>
<name>A0AAU8PZE2_DESK7</name>
<keyword evidence="2" id="KW-1185">Reference proteome</keyword>